<dbReference type="AlphaFoldDB" id="A0AAE8MAH0"/>
<feature type="compositionally biased region" description="Basic and acidic residues" evidence="1">
    <location>
        <begin position="21"/>
        <end position="49"/>
    </location>
</feature>
<proteinExistence type="predicted"/>
<keyword evidence="3" id="KW-1185">Reference proteome</keyword>
<reference evidence="2" key="1">
    <citation type="submission" date="2018-03" db="EMBL/GenBank/DDBJ databases">
        <authorList>
            <person name="Guldener U."/>
        </authorList>
    </citation>
    <scope>NUCLEOTIDE SEQUENCE</scope>
</reference>
<comment type="caution">
    <text evidence="2">The sequence shown here is derived from an EMBL/GenBank/DDBJ whole genome shotgun (WGS) entry which is preliminary data.</text>
</comment>
<feature type="region of interest" description="Disordered" evidence="1">
    <location>
        <begin position="1"/>
        <end position="127"/>
    </location>
</feature>
<gene>
    <name evidence="2" type="ORF">FTOL_07245</name>
</gene>
<evidence type="ECO:0000256" key="1">
    <source>
        <dbReference type="SAM" id="MobiDB-lite"/>
    </source>
</evidence>
<sequence length="127" mass="14767">MTDMKTQWKDESVSDFVASADTDKSYNSKPSKDLPVWKKDEKTSGESSKRKSGSKFQDKGDIVVAKRENEKAVAYYDDEPNREYKREAKEYKKQQKQEAKQQKQEARSHRRETKAQIAKGKEPATSW</sequence>
<feature type="compositionally biased region" description="Basic and acidic residues" evidence="1">
    <location>
        <begin position="79"/>
        <end position="107"/>
    </location>
</feature>
<feature type="compositionally biased region" description="Basic and acidic residues" evidence="1">
    <location>
        <begin position="1"/>
        <end position="12"/>
    </location>
</feature>
<name>A0AAE8MAH0_9HYPO</name>
<dbReference type="Proteomes" id="UP001187734">
    <property type="component" value="Unassembled WGS sequence"/>
</dbReference>
<organism evidence="2 3">
    <name type="scientific">Fusarium torulosum</name>
    <dbReference type="NCBI Taxonomy" id="33205"/>
    <lineage>
        <taxon>Eukaryota</taxon>
        <taxon>Fungi</taxon>
        <taxon>Dikarya</taxon>
        <taxon>Ascomycota</taxon>
        <taxon>Pezizomycotina</taxon>
        <taxon>Sordariomycetes</taxon>
        <taxon>Hypocreomycetidae</taxon>
        <taxon>Hypocreales</taxon>
        <taxon>Nectriaceae</taxon>
        <taxon>Fusarium</taxon>
    </lineage>
</organism>
<evidence type="ECO:0000313" key="3">
    <source>
        <dbReference type="Proteomes" id="UP001187734"/>
    </source>
</evidence>
<dbReference type="EMBL" id="ONZP01000244">
    <property type="protein sequence ID" value="SPJ78854.1"/>
    <property type="molecule type" value="Genomic_DNA"/>
</dbReference>
<protein>
    <submittedName>
        <fullName evidence="2">Uncharacterized protein</fullName>
    </submittedName>
</protein>
<feature type="compositionally biased region" description="Basic and acidic residues" evidence="1">
    <location>
        <begin position="56"/>
        <end position="71"/>
    </location>
</feature>
<evidence type="ECO:0000313" key="2">
    <source>
        <dbReference type="EMBL" id="SPJ78854.1"/>
    </source>
</evidence>
<accession>A0AAE8MAH0</accession>